<dbReference type="InterPro" id="IPR007210">
    <property type="entry name" value="ABC_Gly_betaine_transp_sub-bd"/>
</dbReference>
<evidence type="ECO:0000313" key="3">
    <source>
        <dbReference type="EMBL" id="CAA9441822.1"/>
    </source>
</evidence>
<dbReference type="SUPFAM" id="SSF53850">
    <property type="entry name" value="Periplasmic binding protein-like II"/>
    <property type="match status" value="1"/>
</dbReference>
<dbReference type="AlphaFoldDB" id="A0A6J4QH46"/>
<proteinExistence type="predicted"/>
<name>A0A6J4QH46_9ACTN</name>
<organism evidence="3">
    <name type="scientific">uncultured Rubrobacteraceae bacterium</name>
    <dbReference type="NCBI Taxonomy" id="349277"/>
    <lineage>
        <taxon>Bacteria</taxon>
        <taxon>Bacillati</taxon>
        <taxon>Actinomycetota</taxon>
        <taxon>Rubrobacteria</taxon>
        <taxon>Rubrobacterales</taxon>
        <taxon>Rubrobacteraceae</taxon>
        <taxon>environmental samples</taxon>
    </lineage>
</organism>
<dbReference type="Gene3D" id="3.40.190.120">
    <property type="entry name" value="Osmoprotection protein (prox), domain 2"/>
    <property type="match status" value="1"/>
</dbReference>
<dbReference type="GO" id="GO:0022857">
    <property type="term" value="F:transmembrane transporter activity"/>
    <property type="evidence" value="ECO:0007669"/>
    <property type="project" value="InterPro"/>
</dbReference>
<sequence>MKSKATPRTVALVTLVLAAALLVGCGNAGGGGQGGGGGGPTITVGSKNFTEQFVLGELYAQTLEANGFTVERQLNLGSEQLADEALQSGEIDFYPEYTGTALVALLGYEGENPPSPEETYEEARSRYAERDPAATMLPYADFNNNYGIFVRREVAEQYGLQTLYDLADAAPELTFATFSEFQDRDDGFPNMVESYPGIDEFEDIVIYNDLGLRYQGVEQSETDVGVGFLTDGQLTSEEVVILEDEQSIWPFYYPAPVVRDGVLEENPEVEEILNSVTETLDIDTIRELNGRVDIEQEDPEDAARDFLEQRGLV</sequence>
<feature type="domain" description="ABC-type glycine betaine transport system substrate-binding" evidence="2">
    <location>
        <begin position="41"/>
        <end position="309"/>
    </location>
</feature>
<feature type="chain" id="PRO_5026864712" evidence="1">
    <location>
        <begin position="29"/>
        <end position="313"/>
    </location>
</feature>
<dbReference type="EMBL" id="CADCVB010000168">
    <property type="protein sequence ID" value="CAA9441822.1"/>
    <property type="molecule type" value="Genomic_DNA"/>
</dbReference>
<dbReference type="PROSITE" id="PS51257">
    <property type="entry name" value="PROKAR_LIPOPROTEIN"/>
    <property type="match status" value="1"/>
</dbReference>
<dbReference type="Gene3D" id="3.40.190.10">
    <property type="entry name" value="Periplasmic binding protein-like II"/>
    <property type="match status" value="1"/>
</dbReference>
<evidence type="ECO:0000259" key="2">
    <source>
        <dbReference type="Pfam" id="PF04069"/>
    </source>
</evidence>
<gene>
    <name evidence="3" type="ORF">AVDCRST_MAG78-2518</name>
</gene>
<keyword evidence="1" id="KW-0732">Signal</keyword>
<feature type="signal peptide" evidence="1">
    <location>
        <begin position="1"/>
        <end position="28"/>
    </location>
</feature>
<dbReference type="GO" id="GO:0043190">
    <property type="term" value="C:ATP-binding cassette (ABC) transporter complex"/>
    <property type="evidence" value="ECO:0007669"/>
    <property type="project" value="InterPro"/>
</dbReference>
<dbReference type="Pfam" id="PF04069">
    <property type="entry name" value="OpuAC"/>
    <property type="match status" value="1"/>
</dbReference>
<reference evidence="3" key="1">
    <citation type="submission" date="2020-02" db="EMBL/GenBank/DDBJ databases">
        <authorList>
            <person name="Meier V. D."/>
        </authorList>
    </citation>
    <scope>NUCLEOTIDE SEQUENCE</scope>
    <source>
        <strain evidence="3">AVDCRST_MAG78</strain>
    </source>
</reference>
<accession>A0A6J4QH46</accession>
<evidence type="ECO:0000256" key="1">
    <source>
        <dbReference type="SAM" id="SignalP"/>
    </source>
</evidence>
<protein>
    <submittedName>
        <fullName evidence="3">ABC transporter, substrate-binding protein (Cluster 13, osmolytes)</fullName>
    </submittedName>
</protein>